<gene>
    <name evidence="1" type="primary">ugtP_25</name>
    <name evidence="1" type="ORF">SDC9_144250</name>
</gene>
<dbReference type="AlphaFoldDB" id="A0A645E5P6"/>
<dbReference type="SUPFAM" id="SSF53756">
    <property type="entry name" value="UDP-Glycosyltransferase/glycogen phosphorylase"/>
    <property type="match status" value="1"/>
</dbReference>
<name>A0A645E5P6_9ZZZZ</name>
<dbReference type="PANTHER" id="PTHR43025:SF3">
    <property type="entry name" value="MONOGALACTOSYLDIACYLGLYCEROL SYNTHASE 1, CHLOROPLASTIC"/>
    <property type="match status" value="1"/>
</dbReference>
<comment type="caution">
    <text evidence="1">The sequence shown here is derived from an EMBL/GenBank/DDBJ whole genome shotgun (WGS) entry which is preliminary data.</text>
</comment>
<accession>A0A645E5P6</accession>
<sequence>MEACDVLLTKPGGLTSTEAAVKGVPLVLTAPIPGCETLNAAYFQRHGLASRAFAPKRAAAEAQRLMEDEAACADMLRCQRDKVPARAAEAIAERIFIEIEKR</sequence>
<keyword evidence="1" id="KW-0328">Glycosyltransferase</keyword>
<keyword evidence="1" id="KW-0808">Transferase</keyword>
<proteinExistence type="predicted"/>
<reference evidence="1" key="1">
    <citation type="submission" date="2019-08" db="EMBL/GenBank/DDBJ databases">
        <authorList>
            <person name="Kucharzyk K."/>
            <person name="Murdoch R.W."/>
            <person name="Higgins S."/>
            <person name="Loffler F."/>
        </authorList>
    </citation>
    <scope>NUCLEOTIDE SEQUENCE</scope>
</reference>
<dbReference type="GO" id="GO:0016757">
    <property type="term" value="F:glycosyltransferase activity"/>
    <property type="evidence" value="ECO:0007669"/>
    <property type="project" value="UniProtKB-KW"/>
</dbReference>
<dbReference type="EMBL" id="VSSQ01043400">
    <property type="protein sequence ID" value="MPM97077.1"/>
    <property type="molecule type" value="Genomic_DNA"/>
</dbReference>
<dbReference type="Gene3D" id="3.40.50.2000">
    <property type="entry name" value="Glycogen Phosphorylase B"/>
    <property type="match status" value="1"/>
</dbReference>
<organism evidence="1">
    <name type="scientific">bioreactor metagenome</name>
    <dbReference type="NCBI Taxonomy" id="1076179"/>
    <lineage>
        <taxon>unclassified sequences</taxon>
        <taxon>metagenomes</taxon>
        <taxon>ecological metagenomes</taxon>
    </lineage>
</organism>
<dbReference type="InterPro" id="IPR050519">
    <property type="entry name" value="Glycosyltransf_28_UgtP"/>
</dbReference>
<protein>
    <submittedName>
        <fullName evidence="1">Processive diacylglycerol beta-glucosyltransferase</fullName>
        <ecNumber evidence="1">2.4.1.315</ecNumber>
    </submittedName>
</protein>
<dbReference type="PANTHER" id="PTHR43025">
    <property type="entry name" value="MONOGALACTOSYLDIACYLGLYCEROL SYNTHASE"/>
    <property type="match status" value="1"/>
</dbReference>
<dbReference type="EC" id="2.4.1.315" evidence="1"/>
<evidence type="ECO:0000313" key="1">
    <source>
        <dbReference type="EMBL" id="MPM97077.1"/>
    </source>
</evidence>